<dbReference type="AlphaFoldDB" id="A0A0A8ZD00"/>
<evidence type="ECO:0000313" key="1">
    <source>
        <dbReference type="EMBL" id="JAD36671.1"/>
    </source>
</evidence>
<reference evidence="1" key="1">
    <citation type="submission" date="2014-09" db="EMBL/GenBank/DDBJ databases">
        <authorList>
            <person name="Magalhaes I.L.F."/>
            <person name="Oliveira U."/>
            <person name="Santos F.R."/>
            <person name="Vidigal T.H.D.A."/>
            <person name="Brescovit A.D."/>
            <person name="Santos A.J."/>
        </authorList>
    </citation>
    <scope>NUCLEOTIDE SEQUENCE</scope>
    <source>
        <tissue evidence="1">Shoot tissue taken approximately 20 cm above the soil surface</tissue>
    </source>
</reference>
<name>A0A0A8ZD00_ARUDO</name>
<sequence length="25" mass="2880">MADSNTALQNQLHNPLWLLLAIQFQ</sequence>
<reference evidence="1" key="2">
    <citation type="journal article" date="2015" name="Data Brief">
        <title>Shoot transcriptome of the giant reed, Arundo donax.</title>
        <authorList>
            <person name="Barrero R.A."/>
            <person name="Guerrero F.D."/>
            <person name="Moolhuijzen P."/>
            <person name="Goolsby J.A."/>
            <person name="Tidwell J."/>
            <person name="Bellgard S.E."/>
            <person name="Bellgard M.I."/>
        </authorList>
    </citation>
    <scope>NUCLEOTIDE SEQUENCE</scope>
    <source>
        <tissue evidence="1">Shoot tissue taken approximately 20 cm above the soil surface</tissue>
    </source>
</reference>
<dbReference type="EMBL" id="GBRH01261224">
    <property type="protein sequence ID" value="JAD36671.1"/>
    <property type="molecule type" value="Transcribed_RNA"/>
</dbReference>
<accession>A0A0A8ZD00</accession>
<organism evidence="1">
    <name type="scientific">Arundo donax</name>
    <name type="common">Giant reed</name>
    <name type="synonym">Donax arundinaceus</name>
    <dbReference type="NCBI Taxonomy" id="35708"/>
    <lineage>
        <taxon>Eukaryota</taxon>
        <taxon>Viridiplantae</taxon>
        <taxon>Streptophyta</taxon>
        <taxon>Embryophyta</taxon>
        <taxon>Tracheophyta</taxon>
        <taxon>Spermatophyta</taxon>
        <taxon>Magnoliopsida</taxon>
        <taxon>Liliopsida</taxon>
        <taxon>Poales</taxon>
        <taxon>Poaceae</taxon>
        <taxon>PACMAD clade</taxon>
        <taxon>Arundinoideae</taxon>
        <taxon>Arundineae</taxon>
        <taxon>Arundo</taxon>
    </lineage>
</organism>
<protein>
    <submittedName>
        <fullName evidence="1">Uncharacterized protein</fullName>
    </submittedName>
</protein>
<proteinExistence type="predicted"/>